<dbReference type="Proteomes" id="UP000809789">
    <property type="component" value="Unassembled WGS sequence"/>
</dbReference>
<reference evidence="3" key="1">
    <citation type="submission" date="2021-07" db="EMBL/GenBank/DDBJ databases">
        <title>Elsinoe batatas strain:CRI-CJ2 Genome sequencing and assembly.</title>
        <authorList>
            <person name="Huang L."/>
        </authorList>
    </citation>
    <scope>NUCLEOTIDE SEQUENCE</scope>
    <source>
        <strain evidence="3">CRI-CJ2</strain>
    </source>
</reference>
<accession>A0A8K0L1R5</accession>
<feature type="compositionally biased region" description="Basic and acidic residues" evidence="1">
    <location>
        <begin position="38"/>
        <end position="60"/>
    </location>
</feature>
<evidence type="ECO:0000313" key="4">
    <source>
        <dbReference type="Proteomes" id="UP000809789"/>
    </source>
</evidence>
<evidence type="ECO:0000256" key="1">
    <source>
        <dbReference type="SAM" id="MobiDB-lite"/>
    </source>
</evidence>
<protein>
    <recommendedName>
        <fullName evidence="5">Secreted protein</fullName>
    </recommendedName>
</protein>
<dbReference type="EMBL" id="JAESVG020000007">
    <property type="protein sequence ID" value="KAG8625870.1"/>
    <property type="molecule type" value="Genomic_DNA"/>
</dbReference>
<keyword evidence="2" id="KW-0732">Signal</keyword>
<feature type="region of interest" description="Disordered" evidence="1">
    <location>
        <begin position="15"/>
        <end position="68"/>
    </location>
</feature>
<gene>
    <name evidence="3" type="ORF">KVT40_006271</name>
</gene>
<dbReference type="AlphaFoldDB" id="A0A8K0L1R5"/>
<name>A0A8K0L1R5_9PEZI</name>
<sequence length="89" mass="9983">MFARLVLRLLTSFVSGSSPSSIRSHRRDTSFATSEVGSTKHEVMDSSVPREEFGPSDRSKQPNLPARSTTVTNIRKARALPYLFLRCQQ</sequence>
<proteinExistence type="predicted"/>
<comment type="caution">
    <text evidence="3">The sequence shown here is derived from an EMBL/GenBank/DDBJ whole genome shotgun (WGS) entry which is preliminary data.</text>
</comment>
<organism evidence="3 4">
    <name type="scientific">Elsinoe batatas</name>
    <dbReference type="NCBI Taxonomy" id="2601811"/>
    <lineage>
        <taxon>Eukaryota</taxon>
        <taxon>Fungi</taxon>
        <taxon>Dikarya</taxon>
        <taxon>Ascomycota</taxon>
        <taxon>Pezizomycotina</taxon>
        <taxon>Dothideomycetes</taxon>
        <taxon>Dothideomycetidae</taxon>
        <taxon>Myriangiales</taxon>
        <taxon>Elsinoaceae</taxon>
        <taxon>Elsinoe</taxon>
    </lineage>
</organism>
<keyword evidence="4" id="KW-1185">Reference proteome</keyword>
<feature type="chain" id="PRO_5035442398" description="Secreted protein" evidence="2">
    <location>
        <begin position="17"/>
        <end position="89"/>
    </location>
</feature>
<evidence type="ECO:0000313" key="3">
    <source>
        <dbReference type="EMBL" id="KAG8625870.1"/>
    </source>
</evidence>
<evidence type="ECO:0008006" key="5">
    <source>
        <dbReference type="Google" id="ProtNLM"/>
    </source>
</evidence>
<evidence type="ECO:0000256" key="2">
    <source>
        <dbReference type="SAM" id="SignalP"/>
    </source>
</evidence>
<dbReference type="OrthoDB" id="10438551at2759"/>
<feature type="signal peptide" evidence="2">
    <location>
        <begin position="1"/>
        <end position="16"/>
    </location>
</feature>